<reference evidence="3 4" key="1">
    <citation type="journal article" date="2023" name="Hortic Res">
        <title>Pangenome of water caltrop reveals structural variations and asymmetric subgenome divergence after allopolyploidization.</title>
        <authorList>
            <person name="Zhang X."/>
            <person name="Chen Y."/>
            <person name="Wang L."/>
            <person name="Yuan Y."/>
            <person name="Fang M."/>
            <person name="Shi L."/>
            <person name="Lu R."/>
            <person name="Comes H.P."/>
            <person name="Ma Y."/>
            <person name="Chen Y."/>
            <person name="Huang G."/>
            <person name="Zhou Y."/>
            <person name="Zheng Z."/>
            <person name="Qiu Y."/>
        </authorList>
    </citation>
    <scope>NUCLEOTIDE SEQUENCE [LARGE SCALE GENOMIC DNA]</scope>
    <source>
        <tissue evidence="3">Roots</tissue>
    </source>
</reference>
<dbReference type="Pfam" id="PF24865">
    <property type="entry name" value="DUF7731"/>
    <property type="match status" value="1"/>
</dbReference>
<proteinExistence type="predicted"/>
<feature type="domain" description="DUF7731" evidence="2">
    <location>
        <begin position="56"/>
        <end position="154"/>
    </location>
</feature>
<dbReference type="Proteomes" id="UP001345219">
    <property type="component" value="Chromosome 17"/>
</dbReference>
<feature type="chain" id="PRO_5042874954" description="DUF7731 domain-containing protein" evidence="1">
    <location>
        <begin position="28"/>
        <end position="186"/>
    </location>
</feature>
<keyword evidence="1" id="KW-0732">Signal</keyword>
<feature type="signal peptide" evidence="1">
    <location>
        <begin position="1"/>
        <end position="27"/>
    </location>
</feature>
<comment type="caution">
    <text evidence="3">The sequence shown here is derived from an EMBL/GenBank/DDBJ whole genome shotgun (WGS) entry which is preliminary data.</text>
</comment>
<keyword evidence="4" id="KW-1185">Reference proteome</keyword>
<evidence type="ECO:0000259" key="2">
    <source>
        <dbReference type="Pfam" id="PF24865"/>
    </source>
</evidence>
<evidence type="ECO:0000256" key="1">
    <source>
        <dbReference type="SAM" id="SignalP"/>
    </source>
</evidence>
<evidence type="ECO:0000313" key="3">
    <source>
        <dbReference type="EMBL" id="KAK4759335.1"/>
    </source>
</evidence>
<evidence type="ECO:0000313" key="4">
    <source>
        <dbReference type="Proteomes" id="UP001345219"/>
    </source>
</evidence>
<dbReference type="InterPro" id="IPR056633">
    <property type="entry name" value="DUF7731"/>
</dbReference>
<sequence length="186" mass="20473">MDSALINPTLRFSVAAILYISVNLCCCQENPEGGVPQLGGVYKHGAGGVDGFRDPPQIVAKSLLCFNADYIYKSCEESYRLGKSGDLYVPPEYTFKYCTGPCLRETNLVLGCIERIFDKFLFYNRATLKDVRDTIRAGCSYGPERGHFDVAEHIAAEGDGSSRVAAHILTQLVGIFLGRLLLLEHV</sequence>
<dbReference type="EMBL" id="JAXIOK010000011">
    <property type="protein sequence ID" value="KAK4759335.1"/>
    <property type="molecule type" value="Genomic_DNA"/>
</dbReference>
<gene>
    <name evidence="3" type="ORF">SAY87_022466</name>
</gene>
<dbReference type="PANTHER" id="PTHR34366">
    <property type="entry name" value="OS07G0289901 PROTEIN-RELATED"/>
    <property type="match status" value="1"/>
</dbReference>
<organism evidence="3 4">
    <name type="scientific">Trapa incisa</name>
    <dbReference type="NCBI Taxonomy" id="236973"/>
    <lineage>
        <taxon>Eukaryota</taxon>
        <taxon>Viridiplantae</taxon>
        <taxon>Streptophyta</taxon>
        <taxon>Embryophyta</taxon>
        <taxon>Tracheophyta</taxon>
        <taxon>Spermatophyta</taxon>
        <taxon>Magnoliopsida</taxon>
        <taxon>eudicotyledons</taxon>
        <taxon>Gunneridae</taxon>
        <taxon>Pentapetalae</taxon>
        <taxon>rosids</taxon>
        <taxon>malvids</taxon>
        <taxon>Myrtales</taxon>
        <taxon>Lythraceae</taxon>
        <taxon>Trapa</taxon>
    </lineage>
</organism>
<dbReference type="PANTHER" id="PTHR34366:SF2">
    <property type="entry name" value="OS07G0289901 PROTEIN"/>
    <property type="match status" value="1"/>
</dbReference>
<accession>A0AAN7Q985</accession>
<dbReference type="AlphaFoldDB" id="A0AAN7Q985"/>
<name>A0AAN7Q985_9MYRT</name>
<protein>
    <recommendedName>
        <fullName evidence="2">DUF7731 domain-containing protein</fullName>
    </recommendedName>
</protein>